<comment type="caution">
    <text evidence="12">The sequence shown here is derived from an EMBL/GenBank/DDBJ whole genome shotgun (WGS) entry which is preliminary data.</text>
</comment>
<feature type="chain" id="PRO_5044011412" description="AA9 family lytic polysaccharide monooxygenase" evidence="10">
    <location>
        <begin position="21"/>
        <end position="414"/>
    </location>
</feature>
<dbReference type="InterPro" id="IPR049892">
    <property type="entry name" value="AA9"/>
</dbReference>
<dbReference type="GO" id="GO:0005576">
    <property type="term" value="C:extracellular region"/>
    <property type="evidence" value="ECO:0007669"/>
    <property type="project" value="UniProtKB-SubCell"/>
</dbReference>
<dbReference type="GO" id="GO:0030248">
    <property type="term" value="F:cellulose binding"/>
    <property type="evidence" value="ECO:0007669"/>
    <property type="project" value="UniProtKB-UniRule"/>
</dbReference>
<evidence type="ECO:0000256" key="9">
    <source>
        <dbReference type="SAM" id="MobiDB-lite"/>
    </source>
</evidence>
<evidence type="ECO:0000256" key="4">
    <source>
        <dbReference type="ARBA" id="ARBA00023157"/>
    </source>
</evidence>
<keyword evidence="3 8" id="KW-0136">Cellulose degradation</keyword>
<proteinExistence type="inferred from homology"/>
<feature type="compositionally biased region" description="Low complexity" evidence="9">
    <location>
        <begin position="300"/>
        <end position="343"/>
    </location>
</feature>
<comment type="domain">
    <text evidence="8">Has a modular structure: an endo-beta-1,4-glucanase catalytic module at the N-terminus, a linker rich in serines and threonines, and a C-terminal carbohydrate-binding module (CBM).</text>
</comment>
<dbReference type="GO" id="GO:0008810">
    <property type="term" value="F:cellulase activity"/>
    <property type="evidence" value="ECO:0007669"/>
    <property type="project" value="UniProtKB-UniRule"/>
</dbReference>
<dbReference type="Gene3D" id="2.70.50.70">
    <property type="match status" value="1"/>
</dbReference>
<evidence type="ECO:0000256" key="5">
    <source>
        <dbReference type="ARBA" id="ARBA00023277"/>
    </source>
</evidence>
<protein>
    <recommendedName>
        <fullName evidence="8">AA9 family lytic polysaccharide monooxygenase</fullName>
        <ecNumber evidence="8">1.14.99.56</ecNumber>
    </recommendedName>
    <alternativeName>
        <fullName evidence="8">Endo-beta-1,4-glucanase</fullName>
    </alternativeName>
    <alternativeName>
        <fullName evidence="8">Glycosyl hydrolase 61 family protein</fullName>
    </alternativeName>
</protein>
<dbReference type="InterPro" id="IPR005103">
    <property type="entry name" value="AA9_LPMO"/>
</dbReference>
<dbReference type="CDD" id="cd21175">
    <property type="entry name" value="LPMO_AA9"/>
    <property type="match status" value="1"/>
</dbReference>
<keyword evidence="13" id="KW-1185">Reference proteome</keyword>
<keyword evidence="5 8" id="KW-0119">Carbohydrate metabolism</keyword>
<evidence type="ECO:0000313" key="13">
    <source>
        <dbReference type="Proteomes" id="UP001342314"/>
    </source>
</evidence>
<feature type="region of interest" description="Disordered" evidence="9">
    <location>
        <begin position="300"/>
        <end position="354"/>
    </location>
</feature>
<evidence type="ECO:0000256" key="6">
    <source>
        <dbReference type="ARBA" id="ARBA00023326"/>
    </source>
</evidence>
<evidence type="ECO:0000259" key="11">
    <source>
        <dbReference type="Pfam" id="PF03443"/>
    </source>
</evidence>
<evidence type="ECO:0000256" key="2">
    <source>
        <dbReference type="ARBA" id="ARBA00022525"/>
    </source>
</evidence>
<gene>
    <name evidence="12" type="ORF">Rhopal_002841-T1</name>
</gene>
<evidence type="ECO:0000256" key="1">
    <source>
        <dbReference type="ARBA" id="ARBA00004613"/>
    </source>
</evidence>
<comment type="function">
    <text evidence="8">Lytic polysaccharide monooxygenase (LMPO) that depolymerizes crystalline and amorphous polysaccharides via the oxidation of scissile alpha- or beta-(1-4)-glycosidic bonds, yielding C1 and/or C4 oxidation products. Catalysis by LPMOs requires the reduction of the active-site copper from Cu(II) to Cu(I) by a reducing agent and H(2)O(2) or O(2) as a cosubstrate.</text>
</comment>
<dbReference type="EMBL" id="BQKY01000005">
    <property type="protein sequence ID" value="GJN89852.1"/>
    <property type="molecule type" value="Genomic_DNA"/>
</dbReference>
<comment type="subcellular location">
    <subcellularLocation>
        <location evidence="1 8">Secreted</location>
    </subcellularLocation>
</comment>
<dbReference type="EC" id="1.14.99.56" evidence="8"/>
<evidence type="ECO:0000256" key="7">
    <source>
        <dbReference type="ARBA" id="ARBA00044502"/>
    </source>
</evidence>
<dbReference type="Proteomes" id="UP001342314">
    <property type="component" value="Unassembled WGS sequence"/>
</dbReference>
<name>A0AAV5GK69_9BASI</name>
<evidence type="ECO:0000256" key="3">
    <source>
        <dbReference type="ARBA" id="ARBA00023001"/>
    </source>
</evidence>
<dbReference type="AlphaFoldDB" id="A0AAV5GK69"/>
<evidence type="ECO:0000313" key="12">
    <source>
        <dbReference type="EMBL" id="GJN89852.1"/>
    </source>
</evidence>
<dbReference type="GO" id="GO:0030245">
    <property type="term" value="P:cellulose catabolic process"/>
    <property type="evidence" value="ECO:0007669"/>
    <property type="project" value="UniProtKB-UniRule"/>
</dbReference>
<keyword evidence="2 8" id="KW-0964">Secreted</keyword>
<keyword evidence="6 8" id="KW-0624">Polysaccharide degradation</keyword>
<feature type="domain" description="Auxiliary Activity family 9 catalytic" evidence="11">
    <location>
        <begin position="21"/>
        <end position="225"/>
    </location>
</feature>
<evidence type="ECO:0000256" key="10">
    <source>
        <dbReference type="SAM" id="SignalP"/>
    </source>
</evidence>
<comment type="similarity">
    <text evidence="7">Belongs to the polysaccharide monooxygenase AA9 family.</text>
</comment>
<reference evidence="12 13" key="1">
    <citation type="submission" date="2021-12" db="EMBL/GenBank/DDBJ databases">
        <title>High titer production of polyol ester of fatty acids by Rhodotorula paludigena BS15 towards product separation-free biomass refinery.</title>
        <authorList>
            <person name="Mano J."/>
            <person name="Ono H."/>
            <person name="Tanaka T."/>
            <person name="Naito K."/>
            <person name="Sushida H."/>
            <person name="Ike M."/>
            <person name="Tokuyasu K."/>
            <person name="Kitaoka M."/>
        </authorList>
    </citation>
    <scope>NUCLEOTIDE SEQUENCE [LARGE SCALE GENOMIC DNA]</scope>
    <source>
        <strain evidence="12 13">BS15</strain>
    </source>
</reference>
<dbReference type="PANTHER" id="PTHR33353:SF17">
    <property type="entry name" value="ENDO-BETA-1,4-GLUCANASE D"/>
    <property type="match status" value="1"/>
</dbReference>
<comment type="catalytic activity">
    <reaction evidence="8">
        <text>[(1-&gt;4)-beta-D-glucosyl]n+m + reduced acceptor + O2 = 4-dehydro-beta-D-glucosyl-[(1-&gt;4)-beta-D-glucosyl]n-1 + [(1-&gt;4)-beta-D-glucosyl]m + acceptor + H2O.</text>
        <dbReference type="EC" id="1.14.99.56"/>
    </reaction>
</comment>
<evidence type="ECO:0000256" key="8">
    <source>
        <dbReference type="RuleBase" id="RU368122"/>
    </source>
</evidence>
<feature type="signal peptide" evidence="10">
    <location>
        <begin position="1"/>
        <end position="20"/>
    </location>
</feature>
<sequence>MARTVFYATVLAAVASQVAGHTIVSSVWVNGKDTADAGVGVSSSYMRGPGTNSPVEDVTSAAIACNVKGEIEASGFLQVAAGDTLEAEWYHSGGRGADPIDPSHNGPLTTWIAPYAQKTSGDVWVQIGSEAYYDDAKQWAVAKMIANKGRSTVTLPKTLAPGKYLIRFDLLALHSAGQYPGAQFYPNCAQVEVTEGGSQELPKGVALPGFIKPTTPGVAWIYYSSEYDITGDYVAPGTGVWDGSASYSTETCTEQIFGLAPAGYCQGNSSGSPAPSASATKPATTSAAATTSGAAVTTTSAAVTTTTSQAPVQTTTTSRAGSSSSAAISSSSAATSSSAAAPVPSSPSPSTPGQYTDYNECMRAYNKCLDAAQSKTGGAVDFSKCYAEFECSALQRRMVTRRSPPSHEMRRRRH</sequence>
<keyword evidence="4 8" id="KW-1015">Disulfide bond</keyword>
<dbReference type="Pfam" id="PF03443">
    <property type="entry name" value="AA9"/>
    <property type="match status" value="1"/>
</dbReference>
<organism evidence="12 13">
    <name type="scientific">Rhodotorula paludigena</name>
    <dbReference type="NCBI Taxonomy" id="86838"/>
    <lineage>
        <taxon>Eukaryota</taxon>
        <taxon>Fungi</taxon>
        <taxon>Dikarya</taxon>
        <taxon>Basidiomycota</taxon>
        <taxon>Pucciniomycotina</taxon>
        <taxon>Microbotryomycetes</taxon>
        <taxon>Sporidiobolales</taxon>
        <taxon>Sporidiobolaceae</taxon>
        <taxon>Rhodotorula</taxon>
    </lineage>
</organism>
<accession>A0AAV5GK69</accession>
<dbReference type="PANTHER" id="PTHR33353">
    <property type="entry name" value="PUTATIVE (AFU_ORTHOLOGUE AFUA_1G12560)-RELATED"/>
    <property type="match status" value="1"/>
</dbReference>
<keyword evidence="10" id="KW-0732">Signal</keyword>